<evidence type="ECO:0000256" key="2">
    <source>
        <dbReference type="SAM" id="MobiDB-lite"/>
    </source>
</evidence>
<dbReference type="Pfam" id="PF07968">
    <property type="entry name" value="Leukocidin"/>
    <property type="match status" value="1"/>
</dbReference>
<keyword evidence="3" id="KW-0812">Transmembrane</keyword>
<keyword evidence="3" id="KW-0472">Membrane</keyword>
<dbReference type="InterPro" id="IPR016183">
    <property type="entry name" value="Leukocidin/Hemolysin_toxin"/>
</dbReference>
<evidence type="ECO:0000259" key="4">
    <source>
        <dbReference type="Pfam" id="PF07968"/>
    </source>
</evidence>
<feature type="region of interest" description="Disordered" evidence="2">
    <location>
        <begin position="404"/>
        <end position="439"/>
    </location>
</feature>
<dbReference type="AlphaFoldDB" id="A0A7S4UUT5"/>
<dbReference type="InterPro" id="IPR036435">
    <property type="entry name" value="Leukocidin/porin_MspA_sf"/>
</dbReference>
<organism evidence="5">
    <name type="scientific">Paramoeba aestuarina</name>
    <dbReference type="NCBI Taxonomy" id="180227"/>
    <lineage>
        <taxon>Eukaryota</taxon>
        <taxon>Amoebozoa</taxon>
        <taxon>Discosea</taxon>
        <taxon>Flabellinia</taxon>
        <taxon>Dactylopodida</taxon>
        <taxon>Paramoebidae</taxon>
        <taxon>Paramoeba</taxon>
    </lineage>
</organism>
<dbReference type="GO" id="GO:0005576">
    <property type="term" value="C:extracellular region"/>
    <property type="evidence" value="ECO:0007669"/>
    <property type="project" value="InterPro"/>
</dbReference>
<gene>
    <name evidence="5" type="ORF">NAES01612_LOCUS22016</name>
</gene>
<evidence type="ECO:0000256" key="1">
    <source>
        <dbReference type="ARBA" id="ARBA00022729"/>
    </source>
</evidence>
<dbReference type="EMBL" id="HBKR01033562">
    <property type="protein sequence ID" value="CAE2330691.1"/>
    <property type="molecule type" value="Transcribed_RNA"/>
</dbReference>
<evidence type="ECO:0000313" key="5">
    <source>
        <dbReference type="EMBL" id="CAE2330691.1"/>
    </source>
</evidence>
<dbReference type="SUPFAM" id="SSF56959">
    <property type="entry name" value="Leukocidin-like"/>
    <property type="match status" value="1"/>
</dbReference>
<evidence type="ECO:0000256" key="3">
    <source>
        <dbReference type="SAM" id="Phobius"/>
    </source>
</evidence>
<sequence length="439" mass="50051">MNLGASGVYCTNWKGTSKQKGKKQTGLNSMPFMEKVYKDVEYQLGYVAFNYQYDGVYMLEATVEVRWTSGEPLQKSCFLGLEWDEHEGHLDNYYPNQEEKTTTVSHTTARSYDIKGGVQATAGGPTGGLEMGMSRGKEQTVICQEDSYHTQVRSLTNNSIEWFLEFNDRSETKKFATHLRKVFKIMLKINGRIEHGDWTPGLRVTIGYNNDRKLPQVFRARLFHNIFAVCYLKTYEWKDALKLSLDENGLLRLFFPTKEGEKSGDEGPGRERGKEKKGKGKRGRGIIFHDILEVGTVLEWVLEHNSQKKRVEKIYISAKTYKNIKKFFSSPQQNHQIFDFAKFDDYIDPNASNLSKIGFHSVSLFFLFFSLLILLTNTFCPRLRPPPPTNLPLPNLLKQNHLNSPHAPLPPLLPPTLSPPLPSLSPLPLPAPDKNNPKT</sequence>
<reference evidence="5" key="1">
    <citation type="submission" date="2021-01" db="EMBL/GenBank/DDBJ databases">
        <authorList>
            <person name="Corre E."/>
            <person name="Pelletier E."/>
            <person name="Niang G."/>
            <person name="Scheremetjew M."/>
            <person name="Finn R."/>
            <person name="Kale V."/>
            <person name="Holt S."/>
            <person name="Cochrane G."/>
            <person name="Meng A."/>
            <person name="Brown T."/>
            <person name="Cohen L."/>
        </authorList>
    </citation>
    <scope>NUCLEOTIDE SEQUENCE</scope>
    <source>
        <strain evidence="5">SoJaBio B1-5/56/2</strain>
    </source>
</reference>
<feature type="compositionally biased region" description="Basic and acidic residues" evidence="2">
    <location>
        <begin position="260"/>
        <end position="274"/>
    </location>
</feature>
<dbReference type="GO" id="GO:0051715">
    <property type="term" value="P:cytolysis in another organism"/>
    <property type="evidence" value="ECO:0007669"/>
    <property type="project" value="InterPro"/>
</dbReference>
<keyword evidence="3" id="KW-1133">Transmembrane helix</keyword>
<accession>A0A7S4UUT5</accession>
<keyword evidence="1" id="KW-0732">Signal</keyword>
<feature type="compositionally biased region" description="Pro residues" evidence="2">
    <location>
        <begin position="407"/>
        <end position="431"/>
    </location>
</feature>
<dbReference type="Gene3D" id="2.70.240.10">
    <property type="entry name" value="Leukocidin/porin MspA"/>
    <property type="match status" value="1"/>
</dbReference>
<proteinExistence type="predicted"/>
<feature type="domain" description="Leukocidin/Hemolysin toxin" evidence="4">
    <location>
        <begin position="86"/>
        <end position="170"/>
    </location>
</feature>
<name>A0A7S4UUT5_9EUKA</name>
<protein>
    <recommendedName>
        <fullName evidence="4">Leukocidin/Hemolysin toxin domain-containing protein</fullName>
    </recommendedName>
</protein>
<feature type="region of interest" description="Disordered" evidence="2">
    <location>
        <begin position="260"/>
        <end position="281"/>
    </location>
</feature>
<feature type="transmembrane region" description="Helical" evidence="3">
    <location>
        <begin position="357"/>
        <end position="375"/>
    </location>
</feature>